<comment type="similarity">
    <text evidence="1">Belongs to the 14-3-3 family.</text>
</comment>
<dbReference type="InParanoid" id="Q23GC1"/>
<dbReference type="RefSeq" id="XP_001015584.2">
    <property type="nucleotide sequence ID" value="XM_001015584.2"/>
</dbReference>
<gene>
    <name evidence="3" type="ORF">TTHERM_00075440</name>
</gene>
<organism evidence="3 4">
    <name type="scientific">Tetrahymena thermophila (strain SB210)</name>
    <dbReference type="NCBI Taxonomy" id="312017"/>
    <lineage>
        <taxon>Eukaryota</taxon>
        <taxon>Sar</taxon>
        <taxon>Alveolata</taxon>
        <taxon>Ciliophora</taxon>
        <taxon>Intramacronucleata</taxon>
        <taxon>Oligohymenophorea</taxon>
        <taxon>Hymenostomatida</taxon>
        <taxon>Tetrahymenina</taxon>
        <taxon>Tetrahymenidae</taxon>
        <taxon>Tetrahymena</taxon>
    </lineage>
</organism>
<evidence type="ECO:0000313" key="3">
    <source>
        <dbReference type="EMBL" id="EAR95339.2"/>
    </source>
</evidence>
<dbReference type="InterPro" id="IPR023410">
    <property type="entry name" value="14-3-3_domain"/>
</dbReference>
<proteinExistence type="inferred from homology"/>
<dbReference type="Gene3D" id="1.20.190.20">
    <property type="entry name" value="14-3-3 domain"/>
    <property type="match status" value="1"/>
</dbReference>
<evidence type="ECO:0000259" key="2">
    <source>
        <dbReference type="Pfam" id="PF00244"/>
    </source>
</evidence>
<dbReference type="Proteomes" id="UP000009168">
    <property type="component" value="Unassembled WGS sequence"/>
</dbReference>
<dbReference type="Pfam" id="PF00244">
    <property type="entry name" value="14-3-3"/>
    <property type="match status" value="1"/>
</dbReference>
<keyword evidence="4" id="KW-1185">Reference proteome</keyword>
<evidence type="ECO:0000313" key="4">
    <source>
        <dbReference type="Proteomes" id="UP000009168"/>
    </source>
</evidence>
<dbReference type="STRING" id="312017.Q23GC1"/>
<feature type="domain" description="14-3-3" evidence="2">
    <location>
        <begin position="117"/>
        <end position="261"/>
    </location>
</feature>
<sequence>MPQYLWYIIQIQTLSLKYTTNIFQLVEILISFLQQQKNVNSFIILIEIRKYHPIFFENKLFLYQIQNNMKSNLNYQIFKIKLNKVKEKNKINKMDNNLNHFQFKIHQLSREELAYALKLSSRLERYDEVLEIVKLLSMHNEQLCEEEYKLFDKALSFYFCSKIQPIKKMEQKNLDYYQYEKLGQNFLQNIINNYKLNIISESEEMIQTIERLLMNKNISDLQRYYCYSIRGDCYRYIAENNLGNIHLVDDALQAYFQAEENLRDTKDYG</sequence>
<dbReference type="EMBL" id="GG662704">
    <property type="protein sequence ID" value="EAR95339.2"/>
    <property type="molecule type" value="Genomic_DNA"/>
</dbReference>
<evidence type="ECO:0000256" key="1">
    <source>
        <dbReference type="ARBA" id="ARBA00006141"/>
    </source>
</evidence>
<dbReference type="InterPro" id="IPR036815">
    <property type="entry name" value="14-3-3_dom_sf"/>
</dbReference>
<dbReference type="SUPFAM" id="SSF48445">
    <property type="entry name" value="14-3-3 protein"/>
    <property type="match status" value="1"/>
</dbReference>
<reference evidence="4" key="1">
    <citation type="journal article" date="2006" name="PLoS Biol.">
        <title>Macronuclear genome sequence of the ciliate Tetrahymena thermophila, a model eukaryote.</title>
        <authorList>
            <person name="Eisen J.A."/>
            <person name="Coyne R.S."/>
            <person name="Wu M."/>
            <person name="Wu D."/>
            <person name="Thiagarajan M."/>
            <person name="Wortman J.R."/>
            <person name="Badger J.H."/>
            <person name="Ren Q."/>
            <person name="Amedeo P."/>
            <person name="Jones K.M."/>
            <person name="Tallon L.J."/>
            <person name="Delcher A.L."/>
            <person name="Salzberg S.L."/>
            <person name="Silva J.C."/>
            <person name="Haas B.J."/>
            <person name="Majoros W.H."/>
            <person name="Farzad M."/>
            <person name="Carlton J.M."/>
            <person name="Smith R.K. Jr."/>
            <person name="Garg J."/>
            <person name="Pearlman R.E."/>
            <person name="Karrer K.M."/>
            <person name="Sun L."/>
            <person name="Manning G."/>
            <person name="Elde N.C."/>
            <person name="Turkewitz A.P."/>
            <person name="Asai D.J."/>
            <person name="Wilkes D.E."/>
            <person name="Wang Y."/>
            <person name="Cai H."/>
            <person name="Collins K."/>
            <person name="Stewart B.A."/>
            <person name="Lee S.R."/>
            <person name="Wilamowska K."/>
            <person name="Weinberg Z."/>
            <person name="Ruzzo W.L."/>
            <person name="Wloga D."/>
            <person name="Gaertig J."/>
            <person name="Frankel J."/>
            <person name="Tsao C.-C."/>
            <person name="Gorovsky M.A."/>
            <person name="Keeling P.J."/>
            <person name="Waller R.F."/>
            <person name="Patron N.J."/>
            <person name="Cherry J.M."/>
            <person name="Stover N.A."/>
            <person name="Krieger C.J."/>
            <person name="del Toro C."/>
            <person name="Ryder H.F."/>
            <person name="Williamson S.C."/>
            <person name="Barbeau R.A."/>
            <person name="Hamilton E.P."/>
            <person name="Orias E."/>
        </authorList>
    </citation>
    <scope>NUCLEOTIDE SEQUENCE [LARGE SCALE GENOMIC DNA]</scope>
    <source>
        <strain evidence="4">SB210</strain>
    </source>
</reference>
<protein>
    <submittedName>
        <fullName evidence="3">14-3-3 family epsilon domain protein</fullName>
    </submittedName>
</protein>
<dbReference type="AlphaFoldDB" id="Q23GC1"/>
<dbReference type="KEGG" id="tet:TTHERM_00075440"/>
<dbReference type="HOGENOM" id="CLU_1075546_0_0_1"/>
<accession>Q23GC1</accession>
<name>Q23GC1_TETTS</name>
<dbReference type="GeneID" id="7845084"/>
<dbReference type="TCDB" id="8.A.98.1.4">
    <property type="family name" value="the 14-3-3 protein (14-3-3) family"/>
</dbReference>